<dbReference type="Gramene" id="OMERI06G22290.1">
    <property type="protein sequence ID" value="OMERI06G22290.1"/>
    <property type="gene ID" value="OMERI06G22290"/>
</dbReference>
<evidence type="ECO:0000313" key="2">
    <source>
        <dbReference type="EnsemblPlants" id="OMERI06G22290.1"/>
    </source>
</evidence>
<dbReference type="AlphaFoldDB" id="A0A0E0E470"/>
<proteinExistence type="predicted"/>
<name>A0A0E0E470_9ORYZ</name>
<accession>A0A0E0E470</accession>
<evidence type="ECO:0000256" key="1">
    <source>
        <dbReference type="SAM" id="MobiDB-lite"/>
    </source>
</evidence>
<dbReference type="EnsemblPlants" id="OMERI06G22290.1">
    <property type="protein sequence ID" value="OMERI06G22290.1"/>
    <property type="gene ID" value="OMERI06G22290"/>
</dbReference>
<dbReference type="Proteomes" id="UP000008021">
    <property type="component" value="Chromosome 6"/>
</dbReference>
<sequence>MSAAMGSDAKSQVMGEDNHNTTNKVNEQAISTGIQEYNDLMKLPHGTIIDFVGVVANVGPRDISLDRPTSMRDVALLDIR</sequence>
<reference evidence="2" key="1">
    <citation type="submission" date="2015-04" db="UniProtKB">
        <authorList>
            <consortium name="EnsemblPlants"/>
        </authorList>
    </citation>
    <scope>IDENTIFICATION</scope>
</reference>
<keyword evidence="3" id="KW-1185">Reference proteome</keyword>
<protein>
    <submittedName>
        <fullName evidence="2">Uncharacterized protein</fullName>
    </submittedName>
</protein>
<dbReference type="HOGENOM" id="CLU_2593853_0_0_1"/>
<evidence type="ECO:0000313" key="3">
    <source>
        <dbReference type="Proteomes" id="UP000008021"/>
    </source>
</evidence>
<organism evidence="2">
    <name type="scientific">Oryza meridionalis</name>
    <dbReference type="NCBI Taxonomy" id="40149"/>
    <lineage>
        <taxon>Eukaryota</taxon>
        <taxon>Viridiplantae</taxon>
        <taxon>Streptophyta</taxon>
        <taxon>Embryophyta</taxon>
        <taxon>Tracheophyta</taxon>
        <taxon>Spermatophyta</taxon>
        <taxon>Magnoliopsida</taxon>
        <taxon>Liliopsida</taxon>
        <taxon>Poales</taxon>
        <taxon>Poaceae</taxon>
        <taxon>BOP clade</taxon>
        <taxon>Oryzoideae</taxon>
        <taxon>Oryzeae</taxon>
        <taxon>Oryzinae</taxon>
        <taxon>Oryza</taxon>
    </lineage>
</organism>
<feature type="region of interest" description="Disordered" evidence="1">
    <location>
        <begin position="1"/>
        <end position="24"/>
    </location>
</feature>
<reference evidence="2" key="2">
    <citation type="submission" date="2018-05" db="EMBL/GenBank/DDBJ databases">
        <title>OmerRS3 (Oryza meridionalis Reference Sequence Version 3).</title>
        <authorList>
            <person name="Zhang J."/>
            <person name="Kudrna D."/>
            <person name="Lee S."/>
            <person name="Talag J."/>
            <person name="Welchert J."/>
            <person name="Wing R.A."/>
        </authorList>
    </citation>
    <scope>NUCLEOTIDE SEQUENCE [LARGE SCALE GENOMIC DNA]</scope>
    <source>
        <strain evidence="2">cv. OR44</strain>
    </source>
</reference>